<evidence type="ECO:0000313" key="4">
    <source>
        <dbReference type="Proteomes" id="UP001158067"/>
    </source>
</evidence>
<dbReference type="InterPro" id="IPR052894">
    <property type="entry name" value="AsmA-related"/>
</dbReference>
<feature type="region of interest" description="Disordered" evidence="1">
    <location>
        <begin position="139"/>
        <end position="162"/>
    </location>
</feature>
<evidence type="ECO:0000256" key="1">
    <source>
        <dbReference type="SAM" id="MobiDB-lite"/>
    </source>
</evidence>
<dbReference type="PANTHER" id="PTHR30441:SF4">
    <property type="entry name" value="PROTEIN ASMA"/>
    <property type="match status" value="1"/>
</dbReference>
<keyword evidence="4" id="KW-1185">Reference proteome</keyword>
<feature type="signal peptide" evidence="2">
    <location>
        <begin position="1"/>
        <end position="19"/>
    </location>
</feature>
<name>A0ABY1PT34_9BACT</name>
<keyword evidence="2" id="KW-0732">Signal</keyword>
<accession>A0ABY1PT34</accession>
<feature type="chain" id="PRO_5045109567" evidence="2">
    <location>
        <begin position="20"/>
        <end position="1002"/>
    </location>
</feature>
<organism evidence="3 4">
    <name type="scientific">Neorhodopirellula lusitana</name>
    <dbReference type="NCBI Taxonomy" id="445327"/>
    <lineage>
        <taxon>Bacteria</taxon>
        <taxon>Pseudomonadati</taxon>
        <taxon>Planctomycetota</taxon>
        <taxon>Planctomycetia</taxon>
        <taxon>Pirellulales</taxon>
        <taxon>Pirellulaceae</taxon>
        <taxon>Neorhodopirellula</taxon>
    </lineage>
</organism>
<protein>
    <submittedName>
        <fullName evidence="3">AsmA-like C-terminal region</fullName>
    </submittedName>
</protein>
<dbReference type="Proteomes" id="UP001158067">
    <property type="component" value="Unassembled WGS sequence"/>
</dbReference>
<evidence type="ECO:0000256" key="2">
    <source>
        <dbReference type="SAM" id="SignalP"/>
    </source>
</evidence>
<proteinExistence type="predicted"/>
<evidence type="ECO:0000313" key="3">
    <source>
        <dbReference type="EMBL" id="SMP46459.1"/>
    </source>
</evidence>
<feature type="compositionally biased region" description="Polar residues" evidence="1">
    <location>
        <begin position="152"/>
        <end position="161"/>
    </location>
</feature>
<comment type="caution">
    <text evidence="3">The sequence shown here is derived from an EMBL/GenBank/DDBJ whole genome shotgun (WGS) entry which is preliminary data.</text>
</comment>
<reference evidence="3 4" key="1">
    <citation type="submission" date="2017-05" db="EMBL/GenBank/DDBJ databases">
        <authorList>
            <person name="Varghese N."/>
            <person name="Submissions S."/>
        </authorList>
    </citation>
    <scope>NUCLEOTIDE SEQUENCE [LARGE SCALE GENOMIC DNA]</scope>
    <source>
        <strain evidence="3 4">DSM 25457</strain>
    </source>
</reference>
<gene>
    <name evidence="3" type="ORF">SAMN06265222_102123</name>
</gene>
<dbReference type="RefSeq" id="WP_283431460.1">
    <property type="nucleotide sequence ID" value="NZ_FXUG01000002.1"/>
</dbReference>
<sequence length="1002" mass="107576">MRYLILTCLLTLFSTVSTAQQPQQQIQAPPAPAQPKYWTTNWSFEDIDVGNLAGRLEAIGIETGVNLEGTVSVQFEVGIPMNALRDGAAYRFDGILTSPSLVIDGVLIKDLRTSVKYRDGVASLDNLSSKVLSSKAPDSIATDAKATDRDSQNQSSGSVSGKATVELVPRNDVIAEITVTELAIAPLAELLAKYLGQPDNSLPNDGSFSGNVNFRVPLETASNIATYQLDGSLSGRGLRLASLPPADFDAPRIRIEDKKLRVDNFSLTAQTNGRSNQAIRLLGNANVPLSAIGDFEIEVYGDDIPVGTIAGLLTNPNNDGGESLVQGKLDFRVTGNGRLNENIEQSTWNIQGLVASPQLSVAGLDLGTIEHQIELTPNEFNIVPVRDKADLPKSFRITELRSRYSLNKESLVIEQLEAAFFDGKLSGSATIPFIESGTALAKLNIERIQPRIQVPVAGRTVSLSGALDGNFDWQVPLAAIDQPNQHSGQVDFSLSDLKIGEATVGNLHGTASANAGEVAVSAQGKLFNGTIAVETKANMQAQDQWSDLPSRLADTNFQFSGVSLTRLYQVATGSRMDLSGLASGTVKINKWNSLDAGVSLPTADIQLKLSRVSHRSRLLSRSMRLDGRLQKNAFEIISLVGDYADGSVHSKGRVYLLDDKNKMHPRADLRISATRINLARGLWFLGDAADDFQGRASLSATVSGYHDSVRIRGNTDGRELVMYGLPLGNAHSGLAANANVTRQSWDLRFPSVRSSQGGGQVEGELFLASTRRGGRGIDLESRWHTRRVDFVRLTQKLGQSTSVARGEITGDLTLNGKAIESLDDLTGRFRFALGQTRGAAIPGLLGASRFLGPVSLVNQSFDAGEANGVIGGGAVTFDEFWVGSDSALIQADGKVFIRSGRMDLNALIATGDFGDIAANFAQLAQQYALRSLLPTSAIVDISELLRDRTLVINVIGTVQDPIVRIQPVQTFREEAARFLLREGQRLILTGVTAGAVDGLDGF</sequence>
<dbReference type="PANTHER" id="PTHR30441">
    <property type="entry name" value="DUF748 DOMAIN-CONTAINING PROTEIN"/>
    <property type="match status" value="1"/>
</dbReference>
<dbReference type="EMBL" id="FXUG01000002">
    <property type="protein sequence ID" value="SMP46459.1"/>
    <property type="molecule type" value="Genomic_DNA"/>
</dbReference>